<dbReference type="RefSeq" id="WP_143928321.1">
    <property type="nucleotide sequence ID" value="NZ_VKGC01000001.1"/>
</dbReference>
<gene>
    <name evidence="7" type="ORF">FNE76_00250</name>
</gene>
<comment type="caution">
    <text evidence="7">The sequence shown here is derived from an EMBL/GenBank/DDBJ whole genome shotgun (WGS) entry which is preliminary data.</text>
</comment>
<dbReference type="AlphaFoldDB" id="A0A553V3B0"/>
<sequence length="168" mass="18972">MLVRLWGIFFLLLLGVGVGIVAFSGMGVAPVVFKSPTILSYLAMTPYDAGLLMGRIFVKANMFLNLLAGALFLDMLVLFATKRLKSVPLVLVLAHILNIAFIFLFSLYYTPAILKAQARGRFYTTTKEFMELHAQSELLFKALFVMLCFSFLYRAFTLIPKPRPKRYV</sequence>
<dbReference type="EMBL" id="VKGC01000001">
    <property type="protein sequence ID" value="TSA86940.1"/>
    <property type="molecule type" value="Genomic_DNA"/>
</dbReference>
<proteinExistence type="predicted"/>
<dbReference type="Pfam" id="PF13664">
    <property type="entry name" value="DUF4149"/>
    <property type="match status" value="1"/>
</dbReference>
<feature type="transmembrane region" description="Helical" evidence="5">
    <location>
        <begin position="58"/>
        <end position="80"/>
    </location>
</feature>
<protein>
    <submittedName>
        <fullName evidence="7">DUF4149 domain-containing protein</fullName>
    </submittedName>
</protein>
<feature type="transmembrane region" description="Helical" evidence="5">
    <location>
        <begin position="87"/>
        <end position="109"/>
    </location>
</feature>
<comment type="subcellular location">
    <subcellularLocation>
        <location evidence="1">Membrane</location>
    </subcellularLocation>
</comment>
<feature type="domain" description="TMEM205-like" evidence="6">
    <location>
        <begin position="12"/>
        <end position="120"/>
    </location>
</feature>
<dbReference type="GO" id="GO:0016020">
    <property type="term" value="C:membrane"/>
    <property type="evidence" value="ECO:0007669"/>
    <property type="project" value="UniProtKB-SubCell"/>
</dbReference>
<reference evidence="7 8" key="3">
    <citation type="submission" date="2019-07" db="EMBL/GenBank/DDBJ databases">
        <authorList>
            <person name="Papic B."/>
        </authorList>
    </citation>
    <scope>NUCLEOTIDE SEQUENCE [LARGE SCALE GENOMIC DNA]</scope>
    <source>
        <strain evidence="7 8">L8b</strain>
    </source>
</reference>
<feature type="transmembrane region" description="Helical" evidence="5">
    <location>
        <begin position="138"/>
        <end position="156"/>
    </location>
</feature>
<evidence type="ECO:0000313" key="7">
    <source>
        <dbReference type="EMBL" id="TSA86940.1"/>
    </source>
</evidence>
<keyword evidence="2 5" id="KW-0812">Transmembrane</keyword>
<evidence type="ECO:0000256" key="4">
    <source>
        <dbReference type="ARBA" id="ARBA00023136"/>
    </source>
</evidence>
<evidence type="ECO:0000256" key="2">
    <source>
        <dbReference type="ARBA" id="ARBA00022692"/>
    </source>
</evidence>
<organism evidence="7 8">
    <name type="scientific">Helicobacter mehlei</name>
    <dbReference type="NCBI Taxonomy" id="2316080"/>
    <lineage>
        <taxon>Bacteria</taxon>
        <taxon>Pseudomonadati</taxon>
        <taxon>Campylobacterota</taxon>
        <taxon>Epsilonproteobacteria</taxon>
        <taxon>Campylobacterales</taxon>
        <taxon>Helicobacteraceae</taxon>
        <taxon>Helicobacter</taxon>
    </lineage>
</organism>
<evidence type="ECO:0000256" key="5">
    <source>
        <dbReference type="SAM" id="Phobius"/>
    </source>
</evidence>
<keyword evidence="8" id="KW-1185">Reference proteome</keyword>
<evidence type="ECO:0000259" key="6">
    <source>
        <dbReference type="Pfam" id="PF13664"/>
    </source>
</evidence>
<evidence type="ECO:0000313" key="8">
    <source>
        <dbReference type="Proteomes" id="UP000319322"/>
    </source>
</evidence>
<dbReference type="Proteomes" id="UP000319322">
    <property type="component" value="Unassembled WGS sequence"/>
</dbReference>
<evidence type="ECO:0000256" key="1">
    <source>
        <dbReference type="ARBA" id="ARBA00004370"/>
    </source>
</evidence>
<dbReference type="InterPro" id="IPR025423">
    <property type="entry name" value="TMEM205-like"/>
</dbReference>
<keyword evidence="4 5" id="KW-0472">Membrane</keyword>
<reference evidence="7 8" key="1">
    <citation type="submission" date="2019-07" db="EMBL/GenBank/DDBJ databases">
        <title>Helicobacter labacensis sp. nov., Helicobacter mehlei sp. nov. and Helicobacter vulpis sp. nov., isolated from gastric mucosa of red fox (Vulpis vulpis).</title>
        <authorList>
            <person name="Kusar D."/>
            <person name="Gruntar I."/>
            <person name="Pate M."/>
            <person name="Zajc U."/>
            <person name="Ocepek M."/>
        </authorList>
    </citation>
    <scope>NUCLEOTIDE SEQUENCE [LARGE SCALE GENOMIC DNA]</scope>
    <source>
        <strain evidence="7 8">L8b</strain>
    </source>
</reference>
<name>A0A553V3B0_9HELI</name>
<accession>A0A553V3B0</accession>
<evidence type="ECO:0000256" key="3">
    <source>
        <dbReference type="ARBA" id="ARBA00022989"/>
    </source>
</evidence>
<reference evidence="8" key="2">
    <citation type="submission" date="2019-07" db="EMBL/GenBank/DDBJ databases">
        <title>Helicobacter labacensis sp. nov., Helicobacter mehlei sp. nov. and Helicobacter vulpis sp. nov., isolated from gastric mucosa of red fox (Vulpis vulpis).</title>
        <authorList>
            <person name="Papic B."/>
        </authorList>
    </citation>
    <scope>NUCLEOTIDE SEQUENCE [LARGE SCALE GENOMIC DNA]</scope>
    <source>
        <strain evidence="8">L8b</strain>
    </source>
</reference>
<keyword evidence="3 5" id="KW-1133">Transmembrane helix</keyword>